<keyword evidence="4" id="KW-1185">Reference proteome</keyword>
<feature type="region of interest" description="Disordered" evidence="1">
    <location>
        <begin position="25"/>
        <end position="47"/>
    </location>
</feature>
<evidence type="ECO:0000313" key="4">
    <source>
        <dbReference type="Proteomes" id="UP001331761"/>
    </source>
</evidence>
<protein>
    <recommendedName>
        <fullName evidence="5">Secreted protein</fullName>
    </recommendedName>
</protein>
<evidence type="ECO:0000256" key="2">
    <source>
        <dbReference type="SAM" id="SignalP"/>
    </source>
</evidence>
<gene>
    <name evidence="3" type="ORF">GCK32_005888</name>
</gene>
<proteinExistence type="predicted"/>
<dbReference type="AlphaFoldDB" id="A0AAN8IRL5"/>
<dbReference type="Proteomes" id="UP001331761">
    <property type="component" value="Unassembled WGS sequence"/>
</dbReference>
<organism evidence="3 4">
    <name type="scientific">Trichostrongylus colubriformis</name>
    <name type="common">Black scour worm</name>
    <dbReference type="NCBI Taxonomy" id="6319"/>
    <lineage>
        <taxon>Eukaryota</taxon>
        <taxon>Metazoa</taxon>
        <taxon>Ecdysozoa</taxon>
        <taxon>Nematoda</taxon>
        <taxon>Chromadorea</taxon>
        <taxon>Rhabditida</taxon>
        <taxon>Rhabditina</taxon>
        <taxon>Rhabditomorpha</taxon>
        <taxon>Strongyloidea</taxon>
        <taxon>Trichostrongylidae</taxon>
        <taxon>Trichostrongylus</taxon>
    </lineage>
</organism>
<feature type="signal peptide" evidence="2">
    <location>
        <begin position="1"/>
        <end position="22"/>
    </location>
</feature>
<sequence>MWPYCFLSLALLIVSHDAIVRSQPQSITETPSGDGRSGQNASQNELSPVVYHTNVPKQRNVLTAIILGAKRRREELKL</sequence>
<dbReference type="EMBL" id="WIXE01008755">
    <property type="protein sequence ID" value="KAK5979022.1"/>
    <property type="molecule type" value="Genomic_DNA"/>
</dbReference>
<feature type="compositionally biased region" description="Polar residues" evidence="1">
    <location>
        <begin position="25"/>
        <end position="46"/>
    </location>
</feature>
<evidence type="ECO:0008006" key="5">
    <source>
        <dbReference type="Google" id="ProtNLM"/>
    </source>
</evidence>
<evidence type="ECO:0000256" key="1">
    <source>
        <dbReference type="SAM" id="MobiDB-lite"/>
    </source>
</evidence>
<comment type="caution">
    <text evidence="3">The sequence shown here is derived from an EMBL/GenBank/DDBJ whole genome shotgun (WGS) entry which is preliminary data.</text>
</comment>
<keyword evidence="2" id="KW-0732">Signal</keyword>
<name>A0AAN8IRL5_TRICO</name>
<evidence type="ECO:0000313" key="3">
    <source>
        <dbReference type="EMBL" id="KAK5979022.1"/>
    </source>
</evidence>
<accession>A0AAN8IRL5</accession>
<feature type="chain" id="PRO_5042944370" description="Secreted protein" evidence="2">
    <location>
        <begin position="23"/>
        <end position="78"/>
    </location>
</feature>
<reference evidence="3 4" key="1">
    <citation type="submission" date="2019-10" db="EMBL/GenBank/DDBJ databases">
        <title>Assembly and Annotation for the nematode Trichostrongylus colubriformis.</title>
        <authorList>
            <person name="Martin J."/>
        </authorList>
    </citation>
    <scope>NUCLEOTIDE SEQUENCE [LARGE SCALE GENOMIC DNA]</scope>
    <source>
        <strain evidence="3">G859</strain>
        <tissue evidence="3">Whole worm</tissue>
    </source>
</reference>